<dbReference type="EMBL" id="JAQQXS010000004">
    <property type="protein sequence ID" value="MDC8784716.1"/>
    <property type="molecule type" value="Genomic_DNA"/>
</dbReference>
<keyword evidence="2" id="KW-1185">Reference proteome</keyword>
<proteinExistence type="predicted"/>
<dbReference type="Proteomes" id="UP001219862">
    <property type="component" value="Unassembled WGS sequence"/>
</dbReference>
<dbReference type="PANTHER" id="PTHR39441:SF1">
    <property type="entry name" value="DUF2252 DOMAIN-CONTAINING PROTEIN"/>
    <property type="match status" value="1"/>
</dbReference>
<gene>
    <name evidence="1" type="ORF">PRZ01_05880</name>
</gene>
<protein>
    <submittedName>
        <fullName evidence="1">DUF2252 family protein</fullName>
    </submittedName>
</protein>
<evidence type="ECO:0000313" key="1">
    <source>
        <dbReference type="EMBL" id="MDC8784716.1"/>
    </source>
</evidence>
<name>A0ABT5KS70_9BURK</name>
<accession>A0ABT5KS70</accession>
<dbReference type="InterPro" id="IPR018721">
    <property type="entry name" value="DUF2252"/>
</dbReference>
<dbReference type="PANTHER" id="PTHR39441">
    <property type="entry name" value="DUF2252 DOMAIN-CONTAINING PROTEIN"/>
    <property type="match status" value="1"/>
</dbReference>
<comment type="caution">
    <text evidence="1">The sequence shown here is derived from an EMBL/GenBank/DDBJ whole genome shotgun (WGS) entry which is preliminary data.</text>
</comment>
<evidence type="ECO:0000313" key="2">
    <source>
        <dbReference type="Proteomes" id="UP001219862"/>
    </source>
</evidence>
<dbReference type="Pfam" id="PF10009">
    <property type="entry name" value="DUF2252"/>
    <property type="match status" value="1"/>
</dbReference>
<reference evidence="1 2" key="1">
    <citation type="submission" date="2022-10" db="EMBL/GenBank/DDBJ databases">
        <title>paucibacter sp. hw8 Genome sequencing.</title>
        <authorList>
            <person name="Park S."/>
        </authorList>
    </citation>
    <scope>NUCLEOTIDE SEQUENCE [LARGE SCALE GENOMIC DNA]</scope>
    <source>
        <strain evidence="2">hw8</strain>
    </source>
</reference>
<sequence>MDPVHAIRQFNQGREPERLRLKYRRMRADSFSFFRGSCHLFYAELPAILAAKPAPAVWACGDLHLENFGSYKGDDRKITFDINDFDEAALLPASWDAVRLLSSVFLAAPGLGLDERGIQTLCQQFLIHYASALADGRIFQISNEGVGADEAAQCDPVRKLLKTLAARKRQDFLDKRTSLDLGQRRLRLQPDKVLPASAQQTEAVRAFMQGFATTQPDPHFYKLLDVGRRVAGTGSLGIQRYVLLVAGKGSPDGNYLLDLKQALPSSVSPRAPNGQPAWIDEAERVVTLQNRLQAKPMAFLRAVELDGQAFVLRALQPTEDRLDLRSAKLKSDDLETVLAMMGKLLAWMQLRGAASQGAAASDELMVFGRAAPTWRDDWLAAAQACAARAVQDSVAFNMAYDQGFFNAA</sequence>
<organism evidence="1 2">
    <name type="scientific">Roseateles koreensis</name>
    <dbReference type="NCBI Taxonomy" id="2987526"/>
    <lineage>
        <taxon>Bacteria</taxon>
        <taxon>Pseudomonadati</taxon>
        <taxon>Pseudomonadota</taxon>
        <taxon>Betaproteobacteria</taxon>
        <taxon>Burkholderiales</taxon>
        <taxon>Sphaerotilaceae</taxon>
        <taxon>Roseateles</taxon>
    </lineage>
</organism>
<dbReference type="RefSeq" id="WP_273595834.1">
    <property type="nucleotide sequence ID" value="NZ_JAQQXS010000004.1"/>
</dbReference>